<reference evidence="13" key="1">
    <citation type="journal article" date="2020" name="Nat. Ecol. Evol.">
        <title>Deeply conserved synteny resolves early events in vertebrate evolution.</title>
        <authorList>
            <person name="Simakov O."/>
            <person name="Marletaz F."/>
            <person name="Yue J.X."/>
            <person name="O'Connell B."/>
            <person name="Jenkins J."/>
            <person name="Brandt A."/>
            <person name="Calef R."/>
            <person name="Tung C.H."/>
            <person name="Huang T.K."/>
            <person name="Schmutz J."/>
            <person name="Satoh N."/>
            <person name="Yu J.K."/>
            <person name="Putnam N.H."/>
            <person name="Green R.E."/>
            <person name="Rokhsar D.S."/>
        </authorList>
    </citation>
    <scope>NUCLEOTIDE SEQUENCE [LARGE SCALE GENOMIC DNA]</scope>
    <source>
        <strain evidence="13">S238N-H82</strain>
    </source>
</reference>
<evidence type="ECO:0000256" key="8">
    <source>
        <dbReference type="SAM" id="SignalP"/>
    </source>
</evidence>
<dbReference type="InterPro" id="IPR003961">
    <property type="entry name" value="FN3_dom"/>
</dbReference>
<dbReference type="PRINTS" id="PR00023">
    <property type="entry name" value="ZPELLUCIDA"/>
</dbReference>
<organism evidence="13 14">
    <name type="scientific">Branchiostoma floridae</name>
    <name type="common">Florida lancelet</name>
    <name type="synonym">Amphioxus</name>
    <dbReference type="NCBI Taxonomy" id="7739"/>
    <lineage>
        <taxon>Eukaryota</taxon>
        <taxon>Metazoa</taxon>
        <taxon>Chordata</taxon>
        <taxon>Cephalochordata</taxon>
        <taxon>Leptocardii</taxon>
        <taxon>Amphioxiformes</taxon>
        <taxon>Branchiostomatidae</taxon>
        <taxon>Branchiostoma</taxon>
    </lineage>
</organism>
<dbReference type="Proteomes" id="UP000001554">
    <property type="component" value="Chromosome 11"/>
</dbReference>
<keyword evidence="7" id="KW-0812">Transmembrane</keyword>
<dbReference type="SMART" id="SM00254">
    <property type="entry name" value="ShKT"/>
    <property type="match status" value="2"/>
</dbReference>
<evidence type="ECO:0000259" key="10">
    <source>
        <dbReference type="PROSITE" id="PS50853"/>
    </source>
</evidence>
<evidence type="ECO:0000259" key="9">
    <source>
        <dbReference type="PROSITE" id="PS50835"/>
    </source>
</evidence>
<dbReference type="InterPro" id="IPR003599">
    <property type="entry name" value="Ig_sub"/>
</dbReference>
<keyword evidence="1 8" id="KW-0732">Signal</keyword>
<feature type="disulfide bond" evidence="5">
    <location>
        <begin position="578"/>
        <end position="612"/>
    </location>
</feature>
<evidence type="ECO:0000256" key="5">
    <source>
        <dbReference type="PROSITE-ProRule" id="PRU01005"/>
    </source>
</evidence>
<feature type="signal peptide" evidence="8">
    <location>
        <begin position="1"/>
        <end position="26"/>
    </location>
</feature>
<evidence type="ECO:0000313" key="13">
    <source>
        <dbReference type="Proteomes" id="UP000001554"/>
    </source>
</evidence>
<dbReference type="InterPro" id="IPR001507">
    <property type="entry name" value="ZP_dom"/>
</dbReference>
<dbReference type="InterPro" id="IPR007110">
    <property type="entry name" value="Ig-like_dom"/>
</dbReference>
<feature type="region of interest" description="Disordered" evidence="6">
    <location>
        <begin position="443"/>
        <end position="477"/>
    </location>
</feature>
<feature type="disulfide bond" evidence="5">
    <location>
        <begin position="125"/>
        <end position="159"/>
    </location>
</feature>
<dbReference type="SMART" id="SM00241">
    <property type="entry name" value="ZP"/>
    <property type="match status" value="1"/>
</dbReference>
<protein>
    <submittedName>
        <fullName evidence="14">Uncharacterized protein LOC118425432</fullName>
    </submittedName>
</protein>
<dbReference type="GeneID" id="118425432"/>
<evidence type="ECO:0000256" key="4">
    <source>
        <dbReference type="ARBA" id="ARBA00023319"/>
    </source>
</evidence>
<evidence type="ECO:0000259" key="12">
    <source>
        <dbReference type="PROSITE" id="PS51670"/>
    </source>
</evidence>
<feature type="domain" description="ShKT" evidence="12">
    <location>
        <begin position="578"/>
        <end position="612"/>
    </location>
</feature>
<dbReference type="InterPro" id="IPR003582">
    <property type="entry name" value="ShKT_dom"/>
</dbReference>
<feature type="region of interest" description="Disordered" evidence="6">
    <location>
        <begin position="902"/>
        <end position="930"/>
    </location>
</feature>
<evidence type="ECO:0000313" key="14">
    <source>
        <dbReference type="RefSeq" id="XP_035690134.1"/>
    </source>
</evidence>
<dbReference type="PANTHER" id="PTHR14002">
    <property type="entry name" value="ENDOGLIN/TGF-BETA RECEPTOR TYPE III"/>
    <property type="match status" value="1"/>
</dbReference>
<dbReference type="Gene3D" id="2.60.40.3210">
    <property type="entry name" value="Zona pellucida, ZP-N domain"/>
    <property type="match status" value="1"/>
</dbReference>
<dbReference type="PROSITE" id="PS50835">
    <property type="entry name" value="IG_LIKE"/>
    <property type="match status" value="2"/>
</dbReference>
<dbReference type="InterPro" id="IPR013783">
    <property type="entry name" value="Ig-like_fold"/>
</dbReference>
<feature type="domain" description="Fibronectin type-III" evidence="10">
    <location>
        <begin position="931"/>
        <end position="1026"/>
    </location>
</feature>
<dbReference type="InterPro" id="IPR036179">
    <property type="entry name" value="Ig-like_dom_sf"/>
</dbReference>
<evidence type="ECO:0000256" key="6">
    <source>
        <dbReference type="SAM" id="MobiDB-lite"/>
    </source>
</evidence>
<comment type="caution">
    <text evidence="5">Lacks conserved residue(s) required for the propagation of feature annotation.</text>
</comment>
<dbReference type="Pfam" id="PF01549">
    <property type="entry name" value="ShK"/>
    <property type="match status" value="2"/>
</dbReference>
<dbReference type="Pfam" id="PF13927">
    <property type="entry name" value="Ig_3"/>
    <property type="match status" value="2"/>
</dbReference>
<sequence>MAGPCTSGFWKWTVLVLIVTTATVTAQGGAPNIELISAWPSAKLYYQETLTLTCHGDGDPAPTYSWTRDSGALPARAVVDGSAGTLTVPDATDSDGGVYTCTADNGVGTVSMSITVVGCPDITTCADSVSTCRSWAASGECSTNPGYMLLNCKLSCDVCFPNLGAHCIGIRRGRSWDTWECYDVTGVPDTVRNELSLDDFYQKYLHAYGIPILGSSIVPDEALRRACYDVLFMFADRKDIRDSYYNYYGRAAIMADTELTLDIPEHSTLDPLFNTRARGLAATVSKPVSTGAEENVLCYSTDRYKGEDIFIREVGNGLDILGASRVISDFQTRLNTAYFNALANGLWANTYAIGNSDNYWGEGVQSFFNVNMERDPPDGIHNHVNTRAELLAYDSDLYALVADIFPCGNFPAQRCDKDYANHTLKMDCFSESYQRTTVEGDAVWEGTPTSTPAARGTTSTASAAHSSTAATTPTMTPSQFSLNPDIKVISAWPSANLYHQETLTLTCHGGGDPAPTYSWTRDSGALPARAVVDGSAGTLTVPDATDSDGGMYTCTADNGVGTVSMSIDVVGCPDVSTCPDSNPDCPSWARSGECDNNPSYMLNSCRLSCGVCFPNLGAHCNTKRRGRSWDTWECYDVTTVPDTVRNELSLDEFYQKYLHAYGIPILGSSIVPDEALRRACYDVLFMLADRKDIRDSYYNYYGRAAIMADTEVTLDIPEQSNLDSSYNTRARGLGATVSRPVSTGAEENVLCYSTDRYKKEDIFVHEFAHGVDNLGARKAISDWTTRLKAAYDDSLANGLWSNVYPEFTKEEFWAEGVQSFFNVNNESDPPDGVHNHVNTRAELLAYDPTLYALIAEIFPCGNLIVNRCEKDYANYTLKMDCLPNNFYRRATVVGNAVWGEIPTTTPSSSQGPTTTPASSQGPTTPPSSSQAISTLALNDAGIDHLTISWTVVGSPLVSRYRLRYQPADGFSSYQDLYPAPGADAVSATVSGLLPETSYTLTLTSFGVDDQPNGVLSETYTTDSVVVNVECDQDSMTISIPLAALPAVDVENMHLLDPSCGATVDGDVVILETNLQECGTRQETSGDDKFIFSNEAIANQVTYANGAVRKQPINLPFQCEFLRQYDVSHGGAIMYNIPSPRVRIVHANNTFTIEMQMYTSTDFSASYDSIDYPIKVTPSDRINFGLSVTSSLDNLELFAHNCVSTPTTNANDSPQVNIIDDGCLVDETLQKNNDLSNDKSLYYSVEAFTFPHALDPSLVYLHCTMIICFKDDLDSRCKQGCVPAARRRRAVMGGTESRVRRESSRDQAVQITAGPFEMEDKEGEETGAGPTTVPLGTAVGAFVGVAGCMMLLNLAVVLVKKRRGLTPGSKKCADDDGLDNYAYHAEEKTNKTDVADNKA</sequence>
<dbReference type="PROSITE" id="PS50853">
    <property type="entry name" value="FN3"/>
    <property type="match status" value="1"/>
</dbReference>
<dbReference type="InterPro" id="IPR003598">
    <property type="entry name" value="Ig_sub2"/>
</dbReference>
<dbReference type="Gene3D" id="2.60.40.10">
    <property type="entry name" value="Immunoglobulins"/>
    <property type="match status" value="3"/>
</dbReference>
<dbReference type="OrthoDB" id="8880842at2759"/>
<feature type="domain" description="ZP" evidence="11">
    <location>
        <begin position="1029"/>
        <end position="1283"/>
    </location>
</feature>
<dbReference type="Gene3D" id="2.60.40.4100">
    <property type="entry name" value="Zona pellucida, ZP-C domain"/>
    <property type="match status" value="1"/>
</dbReference>
<accession>A0A9J7LYI0</accession>
<feature type="domain" description="Ig-like" evidence="9">
    <location>
        <begin position="484"/>
        <end position="570"/>
    </location>
</feature>
<dbReference type="InterPro" id="IPR048290">
    <property type="entry name" value="ZP_chr"/>
</dbReference>
<name>A0A9J7LYI0_BRAFL</name>
<dbReference type="PROSITE" id="PS51034">
    <property type="entry name" value="ZP_2"/>
    <property type="match status" value="1"/>
</dbReference>
<feature type="compositionally biased region" description="Low complexity" evidence="6">
    <location>
        <begin position="447"/>
        <end position="477"/>
    </location>
</feature>
<feature type="transmembrane region" description="Helical" evidence="7">
    <location>
        <begin position="1337"/>
        <end position="1358"/>
    </location>
</feature>
<dbReference type="PROSITE" id="PS51670">
    <property type="entry name" value="SHKT"/>
    <property type="match status" value="2"/>
</dbReference>
<reference evidence="14" key="2">
    <citation type="submission" date="2025-08" db="UniProtKB">
        <authorList>
            <consortium name="RefSeq"/>
        </authorList>
    </citation>
    <scope>IDENTIFICATION</scope>
    <source>
        <strain evidence="14">S238N-H82</strain>
        <tissue evidence="14">Testes</tissue>
    </source>
</reference>
<dbReference type="GO" id="GO:0005615">
    <property type="term" value="C:extracellular space"/>
    <property type="evidence" value="ECO:0000318"/>
    <property type="project" value="GO_Central"/>
</dbReference>
<dbReference type="InterPro" id="IPR055355">
    <property type="entry name" value="ZP-C"/>
</dbReference>
<keyword evidence="7" id="KW-0472">Membrane</keyword>
<keyword evidence="3" id="KW-0325">Glycoprotein</keyword>
<dbReference type="Gene3D" id="1.10.10.1940">
    <property type="match status" value="1"/>
</dbReference>
<feature type="chain" id="PRO_5039893753" evidence="8">
    <location>
        <begin position="27"/>
        <end position="1398"/>
    </location>
</feature>
<dbReference type="CDD" id="cd00063">
    <property type="entry name" value="FN3"/>
    <property type="match status" value="1"/>
</dbReference>
<keyword evidence="13" id="KW-1185">Reference proteome</keyword>
<evidence type="ECO:0000256" key="2">
    <source>
        <dbReference type="ARBA" id="ARBA00023157"/>
    </source>
</evidence>
<keyword evidence="4" id="KW-0393">Immunoglobulin domain</keyword>
<feature type="domain" description="Ig-like" evidence="9">
    <location>
        <begin position="31"/>
        <end position="117"/>
    </location>
</feature>
<evidence type="ECO:0000256" key="3">
    <source>
        <dbReference type="ARBA" id="ARBA00023180"/>
    </source>
</evidence>
<dbReference type="SMART" id="SM00409">
    <property type="entry name" value="IG"/>
    <property type="match status" value="2"/>
</dbReference>
<dbReference type="PANTHER" id="PTHR14002:SF43">
    <property type="entry name" value="DELTA-LIKE PROTEIN"/>
    <property type="match status" value="1"/>
</dbReference>
<feature type="domain" description="ShKT" evidence="12">
    <location>
        <begin position="125"/>
        <end position="159"/>
    </location>
</feature>
<dbReference type="KEGG" id="bfo:118425432"/>
<keyword evidence="7" id="KW-1133">Transmembrane helix</keyword>
<dbReference type="InterPro" id="IPR036116">
    <property type="entry name" value="FN3_sf"/>
</dbReference>
<dbReference type="SUPFAM" id="SSF48726">
    <property type="entry name" value="Immunoglobulin"/>
    <property type="match status" value="2"/>
</dbReference>
<dbReference type="Pfam" id="PF00100">
    <property type="entry name" value="Zona_pellucida"/>
    <property type="match status" value="1"/>
</dbReference>
<evidence type="ECO:0000256" key="7">
    <source>
        <dbReference type="SAM" id="Phobius"/>
    </source>
</evidence>
<dbReference type="InterPro" id="IPR042235">
    <property type="entry name" value="ZP-C_dom"/>
</dbReference>
<evidence type="ECO:0000256" key="1">
    <source>
        <dbReference type="ARBA" id="ARBA00022729"/>
    </source>
</evidence>
<keyword evidence="2 5" id="KW-1015">Disulfide bond</keyword>
<dbReference type="SUPFAM" id="SSF49265">
    <property type="entry name" value="Fibronectin type III"/>
    <property type="match status" value="1"/>
</dbReference>
<evidence type="ECO:0000259" key="11">
    <source>
        <dbReference type="PROSITE" id="PS51034"/>
    </source>
</evidence>
<dbReference type="GO" id="GO:0009986">
    <property type="term" value="C:cell surface"/>
    <property type="evidence" value="ECO:0000318"/>
    <property type="project" value="GO_Central"/>
</dbReference>
<proteinExistence type="predicted"/>
<gene>
    <name evidence="14" type="primary">LOC118425432</name>
</gene>
<dbReference type="RefSeq" id="XP_035690134.1">
    <property type="nucleotide sequence ID" value="XM_035834241.1"/>
</dbReference>
<dbReference type="SMART" id="SM00408">
    <property type="entry name" value="IGc2"/>
    <property type="match status" value="2"/>
</dbReference>